<dbReference type="InterPro" id="IPR018170">
    <property type="entry name" value="Aldo/ket_reductase_CS"/>
</dbReference>
<evidence type="ECO:0000256" key="3">
    <source>
        <dbReference type="ARBA" id="ARBA00023002"/>
    </source>
</evidence>
<dbReference type="PRINTS" id="PR00069">
    <property type="entry name" value="ALDKETRDTASE"/>
</dbReference>
<dbReference type="SUPFAM" id="SSF51430">
    <property type="entry name" value="NAD(P)-linked oxidoreductase"/>
    <property type="match status" value="1"/>
</dbReference>
<keyword evidence="2" id="KW-0521">NADP</keyword>
<reference evidence="5" key="1">
    <citation type="journal article" date="2020" name="Stud. Mycol.">
        <title>101 Dothideomycetes genomes: a test case for predicting lifestyles and emergence of pathogens.</title>
        <authorList>
            <person name="Haridas S."/>
            <person name="Albert R."/>
            <person name="Binder M."/>
            <person name="Bloem J."/>
            <person name="Labutti K."/>
            <person name="Salamov A."/>
            <person name="Andreopoulos B."/>
            <person name="Baker S."/>
            <person name="Barry K."/>
            <person name="Bills G."/>
            <person name="Bluhm B."/>
            <person name="Cannon C."/>
            <person name="Castanera R."/>
            <person name="Culley D."/>
            <person name="Daum C."/>
            <person name="Ezra D."/>
            <person name="Gonzalez J."/>
            <person name="Henrissat B."/>
            <person name="Kuo A."/>
            <person name="Liang C."/>
            <person name="Lipzen A."/>
            <person name="Lutzoni F."/>
            <person name="Magnuson J."/>
            <person name="Mondo S."/>
            <person name="Nolan M."/>
            <person name="Ohm R."/>
            <person name="Pangilinan J."/>
            <person name="Park H.-J."/>
            <person name="Ramirez L."/>
            <person name="Alfaro M."/>
            <person name="Sun H."/>
            <person name="Tritt A."/>
            <person name="Yoshinaga Y."/>
            <person name="Zwiers L.-H."/>
            <person name="Turgeon B."/>
            <person name="Goodwin S."/>
            <person name="Spatafora J."/>
            <person name="Crous P."/>
            <person name="Grigoriev I."/>
        </authorList>
    </citation>
    <scope>NUCLEOTIDE SEQUENCE</scope>
    <source>
        <strain evidence="5">CBS 122681</strain>
    </source>
</reference>
<dbReference type="PANTHER" id="PTHR43827">
    <property type="entry name" value="2,5-DIKETO-D-GLUCONIC ACID REDUCTASE"/>
    <property type="match status" value="1"/>
</dbReference>
<dbReference type="InterPro" id="IPR020471">
    <property type="entry name" value="AKR"/>
</dbReference>
<evidence type="ECO:0000259" key="4">
    <source>
        <dbReference type="Pfam" id="PF00248"/>
    </source>
</evidence>
<organism evidence="5 6">
    <name type="scientific">Lophiostoma macrostomum CBS 122681</name>
    <dbReference type="NCBI Taxonomy" id="1314788"/>
    <lineage>
        <taxon>Eukaryota</taxon>
        <taxon>Fungi</taxon>
        <taxon>Dikarya</taxon>
        <taxon>Ascomycota</taxon>
        <taxon>Pezizomycotina</taxon>
        <taxon>Dothideomycetes</taxon>
        <taxon>Pleosporomycetidae</taxon>
        <taxon>Pleosporales</taxon>
        <taxon>Lophiostomataceae</taxon>
        <taxon>Lophiostoma</taxon>
    </lineage>
</organism>
<evidence type="ECO:0000313" key="6">
    <source>
        <dbReference type="Proteomes" id="UP000799324"/>
    </source>
</evidence>
<gene>
    <name evidence="5" type="ORF">K491DRAFT_721342</name>
</gene>
<dbReference type="Pfam" id="PF00248">
    <property type="entry name" value="Aldo_ket_red"/>
    <property type="match status" value="1"/>
</dbReference>
<feature type="domain" description="NADP-dependent oxidoreductase" evidence="4">
    <location>
        <begin position="34"/>
        <end position="178"/>
    </location>
</feature>
<dbReference type="OrthoDB" id="416253at2759"/>
<dbReference type="PROSITE" id="PS00062">
    <property type="entry name" value="ALDOKETO_REDUCTASE_2"/>
    <property type="match status" value="1"/>
</dbReference>
<name>A0A6A6STA3_9PLEO</name>
<sequence>MSTIPTLRLADGNNIPSFKDGDEDQPVRGGLDTKLISTLKDTLNAGYTHFDCAEPYGNEIEFGIAIKESSALQDKVFITSKVQGGIADISGALVGSLKRLQTKYLDLCIPNPHTLLHSRPPLSAGSWSSMENLKESGKVRSIGVSNFQQHHLKIILETAADKLVINQLEFHPYHQRSRDYIPWH</sequence>
<comment type="similarity">
    <text evidence="1">Belongs to the aldo/keto reductase family.</text>
</comment>
<dbReference type="InterPro" id="IPR036812">
    <property type="entry name" value="NAD(P)_OxRdtase_dom_sf"/>
</dbReference>
<keyword evidence="3" id="KW-0560">Oxidoreductase</keyword>
<dbReference type="Gene3D" id="3.20.20.100">
    <property type="entry name" value="NADP-dependent oxidoreductase domain"/>
    <property type="match status" value="1"/>
</dbReference>
<dbReference type="PANTHER" id="PTHR43827:SF3">
    <property type="entry name" value="NADP-DEPENDENT OXIDOREDUCTASE DOMAIN-CONTAINING PROTEIN"/>
    <property type="match status" value="1"/>
</dbReference>
<proteinExistence type="inferred from homology"/>
<dbReference type="InterPro" id="IPR023210">
    <property type="entry name" value="NADP_OxRdtase_dom"/>
</dbReference>
<dbReference type="GO" id="GO:0016616">
    <property type="term" value="F:oxidoreductase activity, acting on the CH-OH group of donors, NAD or NADP as acceptor"/>
    <property type="evidence" value="ECO:0007669"/>
    <property type="project" value="UniProtKB-ARBA"/>
</dbReference>
<dbReference type="Proteomes" id="UP000799324">
    <property type="component" value="Unassembled WGS sequence"/>
</dbReference>
<accession>A0A6A6STA3</accession>
<evidence type="ECO:0000256" key="1">
    <source>
        <dbReference type="ARBA" id="ARBA00007905"/>
    </source>
</evidence>
<keyword evidence="6" id="KW-1185">Reference proteome</keyword>
<protein>
    <submittedName>
        <fullName evidence="5">Aldo/keto reductase</fullName>
    </submittedName>
</protein>
<evidence type="ECO:0000256" key="2">
    <source>
        <dbReference type="ARBA" id="ARBA00022857"/>
    </source>
</evidence>
<dbReference type="EMBL" id="MU004478">
    <property type="protein sequence ID" value="KAF2649813.1"/>
    <property type="molecule type" value="Genomic_DNA"/>
</dbReference>
<evidence type="ECO:0000313" key="5">
    <source>
        <dbReference type="EMBL" id="KAF2649813.1"/>
    </source>
</evidence>
<dbReference type="AlphaFoldDB" id="A0A6A6STA3"/>